<evidence type="ECO:0000313" key="1">
    <source>
        <dbReference type="EMBL" id="KAG7161800.1"/>
    </source>
</evidence>
<proteinExistence type="predicted"/>
<evidence type="ECO:0000313" key="2">
    <source>
        <dbReference type="Proteomes" id="UP000747542"/>
    </source>
</evidence>
<keyword evidence="2" id="KW-1185">Reference proteome</keyword>
<reference evidence="1" key="1">
    <citation type="journal article" date="2021" name="Sci. Adv.">
        <title>The American lobster genome reveals insights on longevity, neural, and immune adaptations.</title>
        <authorList>
            <person name="Polinski J.M."/>
            <person name="Zimin A.V."/>
            <person name="Clark K.F."/>
            <person name="Kohn A.B."/>
            <person name="Sadowski N."/>
            <person name="Timp W."/>
            <person name="Ptitsyn A."/>
            <person name="Khanna P."/>
            <person name="Romanova D.Y."/>
            <person name="Williams P."/>
            <person name="Greenwood S.J."/>
            <person name="Moroz L.L."/>
            <person name="Walt D.R."/>
            <person name="Bodnar A.G."/>
        </authorList>
    </citation>
    <scope>NUCLEOTIDE SEQUENCE</scope>
    <source>
        <strain evidence="1">GMGI-L3</strain>
    </source>
</reference>
<sequence length="43" mass="4837">MPYSQILKGIGTWVEIGTLSLFSYNESKSMPNRVYLCPVCNVP</sequence>
<organism evidence="1 2">
    <name type="scientific">Homarus americanus</name>
    <name type="common">American lobster</name>
    <dbReference type="NCBI Taxonomy" id="6706"/>
    <lineage>
        <taxon>Eukaryota</taxon>
        <taxon>Metazoa</taxon>
        <taxon>Ecdysozoa</taxon>
        <taxon>Arthropoda</taxon>
        <taxon>Crustacea</taxon>
        <taxon>Multicrustacea</taxon>
        <taxon>Malacostraca</taxon>
        <taxon>Eumalacostraca</taxon>
        <taxon>Eucarida</taxon>
        <taxon>Decapoda</taxon>
        <taxon>Pleocyemata</taxon>
        <taxon>Astacidea</taxon>
        <taxon>Nephropoidea</taxon>
        <taxon>Nephropidae</taxon>
        <taxon>Homarus</taxon>
    </lineage>
</organism>
<accession>A0A8J5JU18</accession>
<protein>
    <submittedName>
        <fullName evidence="1">Uncharacterized protein</fullName>
    </submittedName>
</protein>
<gene>
    <name evidence="1" type="ORF">Hamer_G007449</name>
</gene>
<comment type="caution">
    <text evidence="1">The sequence shown here is derived from an EMBL/GenBank/DDBJ whole genome shotgun (WGS) entry which is preliminary data.</text>
</comment>
<dbReference type="Proteomes" id="UP000747542">
    <property type="component" value="Unassembled WGS sequence"/>
</dbReference>
<dbReference type="EMBL" id="JAHLQT010028808">
    <property type="protein sequence ID" value="KAG7161800.1"/>
    <property type="molecule type" value="Genomic_DNA"/>
</dbReference>
<name>A0A8J5JU18_HOMAM</name>
<dbReference type="AlphaFoldDB" id="A0A8J5JU18"/>